<sequence>MEENGNVLLAYKDNNRGQDNTWYLDTGASNHMCGRRSMFIELDESISRSVSFGDDSNVAVKGK</sequence>
<dbReference type="EMBL" id="JXTB01000021">
    <property type="protein sequence ID" value="PON75907.1"/>
    <property type="molecule type" value="Genomic_DNA"/>
</dbReference>
<gene>
    <name evidence="2" type="ORF">PanWU01x14_038580</name>
</gene>
<comment type="caution">
    <text evidence="2">The sequence shown here is derived from an EMBL/GenBank/DDBJ whole genome shotgun (WGS) entry which is preliminary data.</text>
</comment>
<evidence type="ECO:0000313" key="2">
    <source>
        <dbReference type="EMBL" id="PON75907.1"/>
    </source>
</evidence>
<dbReference type="Pfam" id="PF22936">
    <property type="entry name" value="Pol_BBD"/>
    <property type="match status" value="1"/>
</dbReference>
<organism evidence="2 3">
    <name type="scientific">Parasponia andersonii</name>
    <name type="common">Sponia andersonii</name>
    <dbReference type="NCBI Taxonomy" id="3476"/>
    <lineage>
        <taxon>Eukaryota</taxon>
        <taxon>Viridiplantae</taxon>
        <taxon>Streptophyta</taxon>
        <taxon>Embryophyta</taxon>
        <taxon>Tracheophyta</taxon>
        <taxon>Spermatophyta</taxon>
        <taxon>Magnoliopsida</taxon>
        <taxon>eudicotyledons</taxon>
        <taxon>Gunneridae</taxon>
        <taxon>Pentapetalae</taxon>
        <taxon>rosids</taxon>
        <taxon>fabids</taxon>
        <taxon>Rosales</taxon>
        <taxon>Cannabaceae</taxon>
        <taxon>Parasponia</taxon>
    </lineage>
</organism>
<dbReference type="Proteomes" id="UP000237105">
    <property type="component" value="Unassembled WGS sequence"/>
</dbReference>
<dbReference type="AlphaFoldDB" id="A0A2P5DRI3"/>
<dbReference type="InterPro" id="IPR054722">
    <property type="entry name" value="PolX-like_BBD"/>
</dbReference>
<dbReference type="OrthoDB" id="1166159at2759"/>
<proteinExistence type="predicted"/>
<evidence type="ECO:0000259" key="1">
    <source>
        <dbReference type="Pfam" id="PF22936"/>
    </source>
</evidence>
<evidence type="ECO:0000313" key="3">
    <source>
        <dbReference type="Proteomes" id="UP000237105"/>
    </source>
</evidence>
<feature type="domain" description="Retrovirus-related Pol polyprotein from transposon TNT 1-94-like beta-barrel" evidence="1">
    <location>
        <begin position="22"/>
        <end position="63"/>
    </location>
</feature>
<reference evidence="3" key="1">
    <citation type="submission" date="2016-06" db="EMBL/GenBank/DDBJ databases">
        <title>Parallel loss of symbiosis genes in relatives of nitrogen-fixing non-legume Parasponia.</title>
        <authorList>
            <person name="Van Velzen R."/>
            <person name="Holmer R."/>
            <person name="Bu F."/>
            <person name="Rutten L."/>
            <person name="Van Zeijl A."/>
            <person name="Liu W."/>
            <person name="Santuari L."/>
            <person name="Cao Q."/>
            <person name="Sharma T."/>
            <person name="Shen D."/>
            <person name="Roswanjaya Y."/>
            <person name="Wardhani T."/>
            <person name="Kalhor M.S."/>
            <person name="Jansen J."/>
            <person name="Van den Hoogen J."/>
            <person name="Gungor B."/>
            <person name="Hartog M."/>
            <person name="Hontelez J."/>
            <person name="Verver J."/>
            <person name="Yang W.-C."/>
            <person name="Schijlen E."/>
            <person name="Repin R."/>
            <person name="Schilthuizen M."/>
            <person name="Schranz E."/>
            <person name="Heidstra R."/>
            <person name="Miyata K."/>
            <person name="Fedorova E."/>
            <person name="Kohlen W."/>
            <person name="Bisseling T."/>
            <person name="Smit S."/>
            <person name="Geurts R."/>
        </authorList>
    </citation>
    <scope>NUCLEOTIDE SEQUENCE [LARGE SCALE GENOMIC DNA]</scope>
    <source>
        <strain evidence="3">cv. WU1-14</strain>
    </source>
</reference>
<name>A0A2P5DRI3_PARAD</name>
<keyword evidence="3" id="KW-1185">Reference proteome</keyword>
<protein>
    <recommendedName>
        <fullName evidence="1">Retrovirus-related Pol polyprotein from transposon TNT 1-94-like beta-barrel domain-containing protein</fullName>
    </recommendedName>
</protein>
<accession>A0A2P5DRI3</accession>
<feature type="non-terminal residue" evidence="2">
    <location>
        <position position="63"/>
    </location>
</feature>